<proteinExistence type="predicted"/>
<evidence type="ECO:0000313" key="1">
    <source>
        <dbReference type="EMBL" id="KAF2465663.1"/>
    </source>
</evidence>
<keyword evidence="2" id="KW-1185">Reference proteome</keyword>
<name>A0ACB6QFC2_9PLEO</name>
<organism evidence="1 2">
    <name type="scientific">Lindgomyces ingoldianus</name>
    <dbReference type="NCBI Taxonomy" id="673940"/>
    <lineage>
        <taxon>Eukaryota</taxon>
        <taxon>Fungi</taxon>
        <taxon>Dikarya</taxon>
        <taxon>Ascomycota</taxon>
        <taxon>Pezizomycotina</taxon>
        <taxon>Dothideomycetes</taxon>
        <taxon>Pleosporomycetidae</taxon>
        <taxon>Pleosporales</taxon>
        <taxon>Lindgomycetaceae</taxon>
        <taxon>Lindgomyces</taxon>
    </lineage>
</organism>
<comment type="caution">
    <text evidence="1">The sequence shown here is derived from an EMBL/GenBank/DDBJ whole genome shotgun (WGS) entry which is preliminary data.</text>
</comment>
<reference evidence="1" key="1">
    <citation type="journal article" date="2020" name="Stud. Mycol.">
        <title>101 Dothideomycetes genomes: a test case for predicting lifestyles and emergence of pathogens.</title>
        <authorList>
            <person name="Haridas S."/>
            <person name="Albert R."/>
            <person name="Binder M."/>
            <person name="Bloem J."/>
            <person name="Labutti K."/>
            <person name="Salamov A."/>
            <person name="Andreopoulos B."/>
            <person name="Baker S."/>
            <person name="Barry K."/>
            <person name="Bills G."/>
            <person name="Bluhm B."/>
            <person name="Cannon C."/>
            <person name="Castanera R."/>
            <person name="Culley D."/>
            <person name="Daum C."/>
            <person name="Ezra D."/>
            <person name="Gonzalez J."/>
            <person name="Henrissat B."/>
            <person name="Kuo A."/>
            <person name="Liang C."/>
            <person name="Lipzen A."/>
            <person name="Lutzoni F."/>
            <person name="Magnuson J."/>
            <person name="Mondo S."/>
            <person name="Nolan M."/>
            <person name="Ohm R."/>
            <person name="Pangilinan J."/>
            <person name="Park H.-J."/>
            <person name="Ramirez L."/>
            <person name="Alfaro M."/>
            <person name="Sun H."/>
            <person name="Tritt A."/>
            <person name="Yoshinaga Y."/>
            <person name="Zwiers L.-H."/>
            <person name="Turgeon B."/>
            <person name="Goodwin S."/>
            <person name="Spatafora J."/>
            <person name="Crous P."/>
            <person name="Grigoriev I."/>
        </authorList>
    </citation>
    <scope>NUCLEOTIDE SEQUENCE</scope>
    <source>
        <strain evidence="1">ATCC 200398</strain>
    </source>
</reference>
<dbReference type="EMBL" id="MU003529">
    <property type="protein sequence ID" value="KAF2465663.1"/>
    <property type="molecule type" value="Genomic_DNA"/>
</dbReference>
<evidence type="ECO:0000313" key="2">
    <source>
        <dbReference type="Proteomes" id="UP000799755"/>
    </source>
</evidence>
<protein>
    <submittedName>
        <fullName evidence="1">Uncharacterized protein</fullName>
    </submittedName>
</protein>
<gene>
    <name evidence="1" type="ORF">BDR25DRAFT_378882</name>
</gene>
<sequence>MDRGRRARRASDREEKESARGGASRHTDQYGKSCVDVQESRTIEGGGRARRASDGNKKEGAWGGASFHADQYGESSVDILESRMMDGGRRVGRAGDGEEKMVLKEEHLDTLTSMENLVSTFWNQGRWTEAEEMFV</sequence>
<accession>A0ACB6QFC2</accession>
<dbReference type="Proteomes" id="UP000799755">
    <property type="component" value="Unassembled WGS sequence"/>
</dbReference>